<proteinExistence type="predicted"/>
<dbReference type="CDD" id="cd21471">
    <property type="entry name" value="CrtC-like"/>
    <property type="match status" value="1"/>
</dbReference>
<keyword evidence="2" id="KW-1185">Reference proteome</keyword>
<organism evidence="1 2">
    <name type="scientific">Rhizobium rhizophilum</name>
    <dbReference type="NCBI Taxonomy" id="1850373"/>
    <lineage>
        <taxon>Bacteria</taxon>
        <taxon>Pseudomonadati</taxon>
        <taxon>Pseudomonadota</taxon>
        <taxon>Alphaproteobacteria</taxon>
        <taxon>Hyphomicrobiales</taxon>
        <taxon>Rhizobiaceae</taxon>
        <taxon>Rhizobium/Agrobacterium group</taxon>
        <taxon>Rhizobium</taxon>
    </lineage>
</organism>
<accession>A0ABY2QVC3</accession>
<sequence>MIAFIGSVFSPYYHWSGRKNPLNHVAFNVALYGPRGHAWAMTERGTRHLRREGRALEIGGSSICFDGSELVLAFDEVFLPWPGQRWWPERMQGEIRLAPSILADQAYRLDPSGRHVWQPVVPQGRVTVSSEMLPNGGWSGQGYHDMNYGSRPLEKDFEGWDWARGATEDGRAILVYDAVLADKSRNRFGLLYAEDEVREIELPARQRLARGFWGVGGGVACDEAADANLCGVYEDSPFYRRSLVKTEIAGERLVMMHETLDCRRLANPLVRLMLPFRMPRRA</sequence>
<dbReference type="RefSeq" id="WP_136557323.1">
    <property type="nucleotide sequence ID" value="NZ_STGT01000002.1"/>
</dbReference>
<dbReference type="EMBL" id="STGT01000002">
    <property type="protein sequence ID" value="THV15032.1"/>
    <property type="molecule type" value="Genomic_DNA"/>
</dbReference>
<evidence type="ECO:0000313" key="1">
    <source>
        <dbReference type="EMBL" id="THV15032.1"/>
    </source>
</evidence>
<comment type="caution">
    <text evidence="1">The sequence shown here is derived from an EMBL/GenBank/DDBJ whole genome shotgun (WGS) entry which is preliminary data.</text>
</comment>
<reference evidence="1 2" key="1">
    <citation type="submission" date="2019-04" db="EMBL/GenBank/DDBJ databases">
        <title>Genome sequence of strain 7209-2.</title>
        <authorList>
            <person name="Gao J."/>
            <person name="Sun J."/>
        </authorList>
    </citation>
    <scope>NUCLEOTIDE SEQUENCE [LARGE SCALE GENOMIC DNA]</scope>
    <source>
        <strain evidence="1 2">7209-2</strain>
    </source>
</reference>
<evidence type="ECO:0000313" key="2">
    <source>
        <dbReference type="Proteomes" id="UP000309667"/>
    </source>
</evidence>
<dbReference type="SUPFAM" id="SSF159245">
    <property type="entry name" value="AttH-like"/>
    <property type="match status" value="1"/>
</dbReference>
<dbReference type="Proteomes" id="UP000309667">
    <property type="component" value="Unassembled WGS sequence"/>
</dbReference>
<protein>
    <submittedName>
        <fullName evidence="1">Carotenoid 1,2-hydratase</fullName>
    </submittedName>
</protein>
<gene>
    <name evidence="1" type="ORF">E9677_06605</name>
</gene>
<name>A0ABY2QVC3_9HYPH</name>